<evidence type="ECO:0000259" key="7">
    <source>
        <dbReference type="PROSITE" id="PS50056"/>
    </source>
</evidence>
<dbReference type="InterPro" id="IPR000387">
    <property type="entry name" value="Tyr_Pase_dom"/>
</dbReference>
<evidence type="ECO:0000259" key="6">
    <source>
        <dbReference type="PROSITE" id="PS50054"/>
    </source>
</evidence>
<dbReference type="EC" id="3.1.3.48" evidence="2"/>
<evidence type="ECO:0000313" key="8">
    <source>
        <dbReference type="EMBL" id="KAK0405196.1"/>
    </source>
</evidence>
<dbReference type="PANTHER" id="PTHR45848:SF4">
    <property type="entry name" value="DUAL SPECIFICITY PROTEIN PHOSPHATASE 12"/>
    <property type="match status" value="1"/>
</dbReference>
<dbReference type="AlphaFoldDB" id="A0AA39LPE7"/>
<dbReference type="SMART" id="SM00195">
    <property type="entry name" value="DSPc"/>
    <property type="match status" value="1"/>
</dbReference>
<name>A0AA39LPE7_9BILA</name>
<evidence type="ECO:0000256" key="4">
    <source>
        <dbReference type="ARBA" id="ARBA00022912"/>
    </source>
</evidence>
<proteinExistence type="inferred from homology"/>
<dbReference type="Proteomes" id="UP001175271">
    <property type="component" value="Unassembled WGS sequence"/>
</dbReference>
<evidence type="ECO:0000313" key="9">
    <source>
        <dbReference type="Proteomes" id="UP001175271"/>
    </source>
</evidence>
<dbReference type="Gene3D" id="3.90.190.10">
    <property type="entry name" value="Protein tyrosine phosphatase superfamily"/>
    <property type="match status" value="1"/>
</dbReference>
<protein>
    <recommendedName>
        <fullName evidence="2">protein-tyrosine-phosphatase</fullName>
        <ecNumber evidence="2">3.1.3.48</ecNumber>
    </recommendedName>
</protein>
<dbReference type="PROSITE" id="PS50056">
    <property type="entry name" value="TYR_PHOSPHATASE_2"/>
    <property type="match status" value="1"/>
</dbReference>
<dbReference type="InterPro" id="IPR000340">
    <property type="entry name" value="Dual-sp_phosphatase_cat-dom"/>
</dbReference>
<comment type="similarity">
    <text evidence="1">Belongs to the protein-tyrosine phosphatase family. Non-receptor class dual specificity subfamily.</text>
</comment>
<dbReference type="InterPro" id="IPR016278">
    <property type="entry name" value="DUSP12"/>
</dbReference>
<organism evidence="8 9">
    <name type="scientific">Steinernema hermaphroditum</name>
    <dbReference type="NCBI Taxonomy" id="289476"/>
    <lineage>
        <taxon>Eukaryota</taxon>
        <taxon>Metazoa</taxon>
        <taxon>Ecdysozoa</taxon>
        <taxon>Nematoda</taxon>
        <taxon>Chromadorea</taxon>
        <taxon>Rhabditida</taxon>
        <taxon>Tylenchina</taxon>
        <taxon>Panagrolaimomorpha</taxon>
        <taxon>Strongyloidoidea</taxon>
        <taxon>Steinernematidae</taxon>
        <taxon>Steinernema</taxon>
    </lineage>
</organism>
<keyword evidence="3" id="KW-0378">Hydrolase</keyword>
<dbReference type="GO" id="GO:0004725">
    <property type="term" value="F:protein tyrosine phosphatase activity"/>
    <property type="evidence" value="ECO:0007669"/>
    <property type="project" value="UniProtKB-EC"/>
</dbReference>
<dbReference type="GO" id="GO:0008138">
    <property type="term" value="F:protein tyrosine/serine/threonine phosphatase activity"/>
    <property type="evidence" value="ECO:0007669"/>
    <property type="project" value="InterPro"/>
</dbReference>
<evidence type="ECO:0000256" key="5">
    <source>
        <dbReference type="PIRSR" id="PIRSR000941-50"/>
    </source>
</evidence>
<dbReference type="InterPro" id="IPR020422">
    <property type="entry name" value="TYR_PHOSPHATASE_DUAL_dom"/>
</dbReference>
<reference evidence="8" key="1">
    <citation type="submission" date="2023-06" db="EMBL/GenBank/DDBJ databases">
        <title>Genomic analysis of the entomopathogenic nematode Steinernema hermaphroditum.</title>
        <authorList>
            <person name="Schwarz E.M."/>
            <person name="Heppert J.K."/>
            <person name="Baniya A."/>
            <person name="Schwartz H.T."/>
            <person name="Tan C.-H."/>
            <person name="Antoshechkin I."/>
            <person name="Sternberg P.W."/>
            <person name="Goodrich-Blair H."/>
            <person name="Dillman A.R."/>
        </authorList>
    </citation>
    <scope>NUCLEOTIDE SEQUENCE</scope>
    <source>
        <strain evidence="8">PS9179</strain>
        <tissue evidence="8">Whole animal</tissue>
    </source>
</reference>
<sequence>MIDKVIDHLYLSDAGSVIGLRSKRNLSEHQITHVLTISASPINDDKKVEGVSYMFVFALDMLCQDLLGNNLLESTLSFIEDAIEEGGNVLVHCEAGVSRSVTVVAAYLMRKFEWPVEKAILFVQHARPIAGPNPGFMRQLNVFRAMGYRADPETLALAQEYRNWCADSGIIPQTGSLDGVQKLDATQNHRRKFKCRRCREPLFYDTNLMEHAQEARFSADFSGAKCSFGYLITPMEWMKLHNNEEKVEKFDWNGLWVQISCPSCGEKLGQYIASGKRCLGGERQCCNRLVIPWIHIQKAKVDDCPNVAFGHIGRNMITHHTPSITITPIP</sequence>
<dbReference type="PANTHER" id="PTHR45848">
    <property type="entry name" value="DUAL SPECIFICITY PROTEIN PHOSPHATASE 12 FAMILY MEMBER"/>
    <property type="match status" value="1"/>
</dbReference>
<dbReference type="GO" id="GO:0005634">
    <property type="term" value="C:nucleus"/>
    <property type="evidence" value="ECO:0007669"/>
    <property type="project" value="TreeGrafter"/>
</dbReference>
<feature type="active site" description="Phosphocysteine intermediate" evidence="5">
    <location>
        <position position="93"/>
    </location>
</feature>
<evidence type="ECO:0000256" key="2">
    <source>
        <dbReference type="ARBA" id="ARBA00013064"/>
    </source>
</evidence>
<keyword evidence="9" id="KW-1185">Reference proteome</keyword>
<dbReference type="InterPro" id="IPR029021">
    <property type="entry name" value="Prot-tyrosine_phosphatase-like"/>
</dbReference>
<dbReference type="Pfam" id="PF00782">
    <property type="entry name" value="DSPc"/>
    <property type="match status" value="1"/>
</dbReference>
<gene>
    <name evidence="8" type="ORF">QR680_017848</name>
</gene>
<feature type="domain" description="Tyrosine-protein phosphatase" evidence="6">
    <location>
        <begin position="1"/>
        <end position="149"/>
    </location>
</feature>
<dbReference type="EMBL" id="JAUCMV010000004">
    <property type="protein sequence ID" value="KAK0405196.1"/>
    <property type="molecule type" value="Genomic_DNA"/>
</dbReference>
<keyword evidence="4" id="KW-0904">Protein phosphatase</keyword>
<evidence type="ECO:0000256" key="1">
    <source>
        <dbReference type="ARBA" id="ARBA00008601"/>
    </source>
</evidence>
<dbReference type="PIRSF" id="PIRSF000941">
    <property type="entry name" value="DUSP12"/>
    <property type="match status" value="1"/>
</dbReference>
<feature type="domain" description="Tyrosine specific protein phosphatases" evidence="7">
    <location>
        <begin position="69"/>
        <end position="128"/>
    </location>
</feature>
<dbReference type="CDD" id="cd14498">
    <property type="entry name" value="DSP"/>
    <property type="match status" value="1"/>
</dbReference>
<dbReference type="SUPFAM" id="SSF52799">
    <property type="entry name" value="(Phosphotyrosine protein) phosphatases II"/>
    <property type="match status" value="1"/>
</dbReference>
<comment type="caution">
    <text evidence="8">The sequence shown here is derived from an EMBL/GenBank/DDBJ whole genome shotgun (WGS) entry which is preliminary data.</text>
</comment>
<evidence type="ECO:0000256" key="3">
    <source>
        <dbReference type="ARBA" id="ARBA00022801"/>
    </source>
</evidence>
<accession>A0AA39LPE7</accession>
<dbReference type="PROSITE" id="PS50054">
    <property type="entry name" value="TYR_PHOSPHATASE_DUAL"/>
    <property type="match status" value="1"/>
</dbReference>